<dbReference type="OrthoDB" id="6058829at2759"/>
<dbReference type="InterPro" id="IPR035897">
    <property type="entry name" value="Toll_tir_struct_dom_sf"/>
</dbReference>
<dbReference type="InterPro" id="IPR042342">
    <property type="entry name" value="TTC22"/>
</dbReference>
<proteinExistence type="predicted"/>
<dbReference type="Proteomes" id="UP000596742">
    <property type="component" value="Unassembled WGS sequence"/>
</dbReference>
<accession>A0A8B6G6Y4</accession>
<keyword evidence="3" id="KW-1185">Reference proteome</keyword>
<evidence type="ECO:0000313" key="3">
    <source>
        <dbReference type="Proteomes" id="UP000596742"/>
    </source>
</evidence>
<comment type="caution">
    <text evidence="2">The sequence shown here is derived from an EMBL/GenBank/DDBJ whole genome shotgun (WGS) entry which is preliminary data.</text>
</comment>
<dbReference type="InterPro" id="IPR000157">
    <property type="entry name" value="TIR_dom"/>
</dbReference>
<organism evidence="2 3">
    <name type="scientific">Mytilus galloprovincialis</name>
    <name type="common">Mediterranean mussel</name>
    <dbReference type="NCBI Taxonomy" id="29158"/>
    <lineage>
        <taxon>Eukaryota</taxon>
        <taxon>Metazoa</taxon>
        <taxon>Spiralia</taxon>
        <taxon>Lophotrochozoa</taxon>
        <taxon>Mollusca</taxon>
        <taxon>Bivalvia</taxon>
        <taxon>Autobranchia</taxon>
        <taxon>Pteriomorphia</taxon>
        <taxon>Mytilida</taxon>
        <taxon>Mytiloidea</taxon>
        <taxon>Mytilidae</taxon>
        <taxon>Mytilinae</taxon>
        <taxon>Mytilus</taxon>
    </lineage>
</organism>
<reference evidence="2" key="1">
    <citation type="submission" date="2018-11" db="EMBL/GenBank/DDBJ databases">
        <authorList>
            <person name="Alioto T."/>
            <person name="Alioto T."/>
        </authorList>
    </citation>
    <scope>NUCLEOTIDE SEQUENCE</scope>
</reference>
<dbReference type="PROSITE" id="PS50104">
    <property type="entry name" value="TIR"/>
    <property type="match status" value="1"/>
</dbReference>
<dbReference type="SUPFAM" id="SSF52200">
    <property type="entry name" value="Toll/Interleukin receptor TIR domain"/>
    <property type="match status" value="1"/>
</dbReference>
<dbReference type="PANTHER" id="PTHR16253">
    <property type="entry name" value="TETRATRICOPEPTIDE REPEAT PROTEIN 22"/>
    <property type="match status" value="1"/>
</dbReference>
<name>A0A8B6G6Y4_MYTGA</name>
<feature type="domain" description="TIR" evidence="1">
    <location>
        <begin position="682"/>
        <end position="815"/>
    </location>
</feature>
<dbReference type="Pfam" id="PF13676">
    <property type="entry name" value="TIR_2"/>
    <property type="match status" value="1"/>
</dbReference>
<dbReference type="AlphaFoldDB" id="A0A8B6G6Y4"/>
<evidence type="ECO:0000313" key="2">
    <source>
        <dbReference type="EMBL" id="VDI59615.1"/>
    </source>
</evidence>
<dbReference type="EMBL" id="UYJE01007956">
    <property type="protein sequence ID" value="VDI59615.1"/>
    <property type="molecule type" value="Genomic_DNA"/>
</dbReference>
<dbReference type="GO" id="GO:0007165">
    <property type="term" value="P:signal transduction"/>
    <property type="evidence" value="ECO:0007669"/>
    <property type="project" value="InterPro"/>
</dbReference>
<dbReference type="Gene3D" id="3.40.50.10140">
    <property type="entry name" value="Toll/interleukin-1 receptor homology (TIR) domain"/>
    <property type="match status" value="1"/>
</dbReference>
<gene>
    <name evidence="2" type="ORF">MGAL_10B003363</name>
</gene>
<dbReference type="PANTHER" id="PTHR16253:SF0">
    <property type="entry name" value="TETRATRICOPEPTIDE REPEAT PROTEIN 22"/>
    <property type="match status" value="1"/>
</dbReference>
<evidence type="ECO:0000259" key="1">
    <source>
        <dbReference type="PROSITE" id="PS50104"/>
    </source>
</evidence>
<protein>
    <recommendedName>
        <fullName evidence="1">TIR domain-containing protein</fullName>
    </recommendedName>
</protein>
<dbReference type="SMART" id="SM00255">
    <property type="entry name" value="TIR"/>
    <property type="match status" value="1"/>
</dbReference>
<sequence length="826" mass="96389">MESILMEFQDLNTKLEIHPGLIRLNLNIMNALDMHVIQEAKQNIEKLLIKEHPIVENVQKNIIAILKTKIPRERREARFDLENIRMKSPDNLNVLADLECIYTELDRSKEAEVCKQKYQQILSGTSKNNIRCKQLCLLEQGYAILIERTLINQSTVELRITDLHKILSTELERSQGRRKECFERGLHHQIQVLRNVRIANEDEIADRHLVRKGSSLQKFKLAESLDASFPNKIWNYYYAKALNQYYDSLETVLKRTDHGKDTINKRQIFEDDLTKEMKKVTLKAIENFWMISQIQINNSIIRTFVARSYAYIGHILMKRGDMVHSSGNSFNLNTNKSFKRYTNNPVEAAEMAYRLKKNDMTVLTRYGRTLWNKSKSFDDIKEKLVLLHMANDILTCSIDVENTGNWFAFSTRMHVRKQISDIRAKRDIELARKYLLDALQDGEAIFKSQNTQKDLTILAEICQKLAKFPHTHKYGHNFVHTEGLLHQALDYLLYASYLGDRPDFHFANRKASCLFDLGEYAHAIEWANKAWLLCSPSTQMSFYILCSYMVTMFEDDLQIPFDQFVKEFLYALIYGKRKYQDIVKSIEKLYKNNKKGLLVLIKAIIVEPKTTLRTTEKNILSECINIWTNIAETGDLEEFSKLETILKDMIPRQENEYVLSETFHQTSCIPPVKVIKACSREFEYDFFISHSHKDEDWVTKSLLRNLESQFDEQDVAFKGCIADRDFIPGTSILDNIIGAIKKSNKVLLILTDHFVSSNWCQYEADRAVIKSLNLDSKDSNCVIPIVLEECTIPEKIDHLNFIDMTIKRDFVQEMMRLKKVLLPEDK</sequence>